<dbReference type="InterPro" id="IPR058649">
    <property type="entry name" value="CzcB_C"/>
</dbReference>
<reference evidence="5" key="1">
    <citation type="journal article" date="2017" name="Genome Announc.">
        <title>Draft Genome Sequence of Terrimicrobium sacchariphilum NM-5T, a Facultative Anaerobic Soil Bacterium of the Class Spartobacteria.</title>
        <authorList>
            <person name="Qiu Y.L."/>
            <person name="Tourlousse D.M."/>
            <person name="Matsuura N."/>
            <person name="Ohashi A."/>
            <person name="Sekiguchi Y."/>
        </authorList>
    </citation>
    <scope>NUCLEOTIDE SEQUENCE [LARGE SCALE GENOMIC DNA]</scope>
    <source>
        <strain evidence="5">NM-5</strain>
    </source>
</reference>
<dbReference type="PROSITE" id="PS51257">
    <property type="entry name" value="PROKAR_LIPOPROTEIN"/>
    <property type="match status" value="1"/>
</dbReference>
<dbReference type="EMBL" id="BDCO01000002">
    <property type="protein sequence ID" value="GAT31798.1"/>
    <property type="molecule type" value="Genomic_DNA"/>
</dbReference>
<dbReference type="GO" id="GO:0015679">
    <property type="term" value="P:plasma membrane copper ion transport"/>
    <property type="evidence" value="ECO:0007669"/>
    <property type="project" value="TreeGrafter"/>
</dbReference>
<evidence type="ECO:0000313" key="4">
    <source>
        <dbReference type="EMBL" id="GAT31798.1"/>
    </source>
</evidence>
<accession>A0A146G4P4</accession>
<dbReference type="Proteomes" id="UP000076023">
    <property type="component" value="Unassembled WGS sequence"/>
</dbReference>
<dbReference type="STRING" id="690879.TSACC_2192"/>
<organism evidence="4 5">
    <name type="scientific">Terrimicrobium sacchariphilum</name>
    <dbReference type="NCBI Taxonomy" id="690879"/>
    <lineage>
        <taxon>Bacteria</taxon>
        <taxon>Pseudomonadati</taxon>
        <taxon>Verrucomicrobiota</taxon>
        <taxon>Terrimicrobiia</taxon>
        <taxon>Terrimicrobiales</taxon>
        <taxon>Terrimicrobiaceae</taxon>
        <taxon>Terrimicrobium</taxon>
    </lineage>
</organism>
<dbReference type="GO" id="GO:0030313">
    <property type="term" value="C:cell envelope"/>
    <property type="evidence" value="ECO:0007669"/>
    <property type="project" value="TreeGrafter"/>
</dbReference>
<dbReference type="RefSeq" id="WP_153811201.1">
    <property type="nucleotide sequence ID" value="NZ_BDCO01000002.1"/>
</dbReference>
<gene>
    <name evidence="4" type="ORF">TSACC_2192</name>
</gene>
<proteinExistence type="predicted"/>
<sequence>MRRTVLLALVAVNAWTLAGCGPKVVGHQKGESEEAHGGHDHGESGAEGAKYSEGKGIQLMPETGKAIGLSTAEAEERELTPTVAVEAQVYRSASEPSRPGREQAGSAYATAFLPPRLASSLKTGDPASVRTGGGEFSARVWKVESISRDAVNNEEVILEIADSEALLRVGEFVSGVVTRPGGAASVVAIPRAAVLETATGKFVFVENGRFLLRTPVTTGAESADYIEIADGLYAGDVVATQPVETLYLIELRSTKGGGHSH</sequence>
<keyword evidence="5" id="KW-1185">Reference proteome</keyword>
<comment type="caution">
    <text evidence="4">The sequence shown here is derived from an EMBL/GenBank/DDBJ whole genome shotgun (WGS) entry which is preliminary data.</text>
</comment>
<evidence type="ECO:0000313" key="5">
    <source>
        <dbReference type="Proteomes" id="UP000076023"/>
    </source>
</evidence>
<evidence type="ECO:0000256" key="2">
    <source>
        <dbReference type="SAM" id="MobiDB-lite"/>
    </source>
</evidence>
<dbReference type="OrthoDB" id="192147at2"/>
<dbReference type="GO" id="GO:0060003">
    <property type="term" value="P:copper ion export"/>
    <property type="evidence" value="ECO:0007669"/>
    <property type="project" value="TreeGrafter"/>
</dbReference>
<feature type="domain" description="CzcB-like C-terminal circularly permuted SH3-like" evidence="3">
    <location>
        <begin position="187"/>
        <end position="241"/>
    </location>
</feature>
<dbReference type="AlphaFoldDB" id="A0A146G4P4"/>
<dbReference type="InterPro" id="IPR051909">
    <property type="entry name" value="MFP_Cation_Efflux"/>
</dbReference>
<dbReference type="PANTHER" id="PTHR30097:SF4">
    <property type="entry name" value="SLR6042 PROTEIN"/>
    <property type="match status" value="1"/>
</dbReference>
<dbReference type="Pfam" id="PF25975">
    <property type="entry name" value="CzcB_C"/>
    <property type="match status" value="1"/>
</dbReference>
<keyword evidence="1" id="KW-0813">Transport</keyword>
<evidence type="ECO:0000256" key="1">
    <source>
        <dbReference type="ARBA" id="ARBA00022448"/>
    </source>
</evidence>
<dbReference type="Gene3D" id="2.40.420.20">
    <property type="match status" value="1"/>
</dbReference>
<name>A0A146G4P4_TERSA</name>
<feature type="region of interest" description="Disordered" evidence="2">
    <location>
        <begin position="28"/>
        <end position="49"/>
    </location>
</feature>
<dbReference type="InParanoid" id="A0A146G4P4"/>
<feature type="compositionally biased region" description="Basic and acidic residues" evidence="2">
    <location>
        <begin position="28"/>
        <end position="44"/>
    </location>
</feature>
<dbReference type="PANTHER" id="PTHR30097">
    <property type="entry name" value="CATION EFFLUX SYSTEM PROTEIN CUSB"/>
    <property type="match status" value="1"/>
</dbReference>
<evidence type="ECO:0000259" key="3">
    <source>
        <dbReference type="Pfam" id="PF25975"/>
    </source>
</evidence>
<protein>
    <recommendedName>
        <fullName evidence="3">CzcB-like C-terminal circularly permuted SH3-like domain-containing protein</fullName>
    </recommendedName>
</protein>